<proteinExistence type="inferred from homology"/>
<protein>
    <submittedName>
        <fullName evidence="5">Hydroxymethylglutaryl-CoA lyase</fullName>
    </submittedName>
</protein>
<reference evidence="5 6" key="1">
    <citation type="submission" date="2016-11" db="EMBL/GenBank/DDBJ databases">
        <authorList>
            <person name="Jaros S."/>
            <person name="Januszkiewicz K."/>
            <person name="Wedrychowicz H."/>
        </authorList>
    </citation>
    <scope>NUCLEOTIDE SEQUENCE [LARGE SCALE GENOMIC DNA]</scope>
    <source>
        <strain evidence="5 6">DSM 22153</strain>
    </source>
</reference>
<dbReference type="PANTHER" id="PTHR42738">
    <property type="entry name" value="HYDROXYMETHYLGLUTARYL-COA LYASE"/>
    <property type="match status" value="1"/>
</dbReference>
<sequence length="319" mass="33371">MMSTTDARRERIYPANRVTLREVGLRDGLQLVKTFPDTDAKREWLVREHAAGVRHFEVGSFLPASRFPQFADVREMVDAVAALEGAHSAVLALNERGAEDAMATAAGEIVCVVSATEEHSQANMRRSRAEAVGLVRRVAEMRDAVAPGKIVNAGIAMSFGCSISGAVPPEDVLRLAEECLAAGADIVGAADTVGYAGPKQIGTLSAALDKLCGDRPFILHLHDTRGMGIANAAAGLDNGARVLDGSLGGLGGCPFAPGATGNVVFEDLVFLCETMGFGTDIDLTGLAAARQVAEGSMTGEVFYGALAKSGAPQNMEWRA</sequence>
<evidence type="ECO:0000313" key="6">
    <source>
        <dbReference type="Proteomes" id="UP000186002"/>
    </source>
</evidence>
<evidence type="ECO:0000256" key="3">
    <source>
        <dbReference type="ARBA" id="ARBA00023239"/>
    </source>
</evidence>
<name>A0A1M7P577_9HYPH</name>
<dbReference type="Pfam" id="PF00682">
    <property type="entry name" value="HMGL-like"/>
    <property type="match status" value="1"/>
</dbReference>
<dbReference type="Proteomes" id="UP000186002">
    <property type="component" value="Unassembled WGS sequence"/>
</dbReference>
<dbReference type="InterPro" id="IPR013785">
    <property type="entry name" value="Aldolase_TIM"/>
</dbReference>
<comment type="similarity">
    <text evidence="1">Belongs to the HMG-CoA lyase family.</text>
</comment>
<evidence type="ECO:0000256" key="2">
    <source>
        <dbReference type="ARBA" id="ARBA00022723"/>
    </source>
</evidence>
<keyword evidence="3 5" id="KW-0456">Lyase</keyword>
<dbReference type="Gene3D" id="3.20.20.70">
    <property type="entry name" value="Aldolase class I"/>
    <property type="match status" value="1"/>
</dbReference>
<gene>
    <name evidence="5" type="ORF">SAMN05444272_4121</name>
</gene>
<evidence type="ECO:0000313" key="5">
    <source>
        <dbReference type="EMBL" id="SHN11797.1"/>
    </source>
</evidence>
<dbReference type="GO" id="GO:0046872">
    <property type="term" value="F:metal ion binding"/>
    <property type="evidence" value="ECO:0007669"/>
    <property type="project" value="UniProtKB-KW"/>
</dbReference>
<organism evidence="5 6">
    <name type="scientific">Roseibium suaedae</name>
    <dbReference type="NCBI Taxonomy" id="735517"/>
    <lineage>
        <taxon>Bacteria</taxon>
        <taxon>Pseudomonadati</taxon>
        <taxon>Pseudomonadota</taxon>
        <taxon>Alphaproteobacteria</taxon>
        <taxon>Hyphomicrobiales</taxon>
        <taxon>Stappiaceae</taxon>
        <taxon>Roseibium</taxon>
    </lineage>
</organism>
<feature type="domain" description="Pyruvate carboxyltransferase" evidence="4">
    <location>
        <begin position="18"/>
        <end position="287"/>
    </location>
</feature>
<dbReference type="GO" id="GO:0046951">
    <property type="term" value="P:ketone body biosynthetic process"/>
    <property type="evidence" value="ECO:0007669"/>
    <property type="project" value="TreeGrafter"/>
</dbReference>
<dbReference type="STRING" id="735517.SAMN05444272_4121"/>
<evidence type="ECO:0000256" key="1">
    <source>
        <dbReference type="ARBA" id="ARBA00009405"/>
    </source>
</evidence>
<dbReference type="PROSITE" id="PS50991">
    <property type="entry name" value="PYR_CT"/>
    <property type="match status" value="1"/>
</dbReference>
<dbReference type="InterPro" id="IPR000891">
    <property type="entry name" value="PYR_CT"/>
</dbReference>
<keyword evidence="6" id="KW-1185">Reference proteome</keyword>
<dbReference type="PANTHER" id="PTHR42738:SF7">
    <property type="entry name" value="HYDROXYMETHYLGLUTARYL-COA LYASE"/>
    <property type="match status" value="1"/>
</dbReference>
<dbReference type="GO" id="GO:0006552">
    <property type="term" value="P:L-leucine catabolic process"/>
    <property type="evidence" value="ECO:0007669"/>
    <property type="project" value="TreeGrafter"/>
</dbReference>
<dbReference type="EMBL" id="FRBW01000006">
    <property type="protein sequence ID" value="SHN11797.1"/>
    <property type="molecule type" value="Genomic_DNA"/>
</dbReference>
<dbReference type="AlphaFoldDB" id="A0A1M7P577"/>
<accession>A0A1M7P577</accession>
<dbReference type="InterPro" id="IPR043594">
    <property type="entry name" value="HMGL"/>
</dbReference>
<dbReference type="SUPFAM" id="SSF51569">
    <property type="entry name" value="Aldolase"/>
    <property type="match status" value="1"/>
</dbReference>
<keyword evidence="2" id="KW-0479">Metal-binding</keyword>
<dbReference type="GO" id="GO:0004419">
    <property type="term" value="F:hydroxymethylglutaryl-CoA lyase activity"/>
    <property type="evidence" value="ECO:0007669"/>
    <property type="project" value="TreeGrafter"/>
</dbReference>
<evidence type="ECO:0000259" key="4">
    <source>
        <dbReference type="PROSITE" id="PS50991"/>
    </source>
</evidence>